<dbReference type="PANTHER" id="PTHR30050">
    <property type="entry name" value="CHROMOSOMAL REPLICATION INITIATOR PROTEIN DNAA"/>
    <property type="match status" value="1"/>
</dbReference>
<dbReference type="Gene3D" id="3.40.50.300">
    <property type="entry name" value="P-loop containing nucleotide triphosphate hydrolases"/>
    <property type="match status" value="1"/>
</dbReference>
<dbReference type="GO" id="GO:0006260">
    <property type="term" value="P:DNA replication"/>
    <property type="evidence" value="ECO:0007669"/>
    <property type="project" value="TreeGrafter"/>
</dbReference>
<dbReference type="GO" id="GO:0005524">
    <property type="term" value="F:ATP binding"/>
    <property type="evidence" value="ECO:0007669"/>
    <property type="project" value="InterPro"/>
</dbReference>
<dbReference type="SUPFAM" id="SSF52540">
    <property type="entry name" value="P-loop containing nucleoside triphosphate hydrolases"/>
    <property type="match status" value="1"/>
</dbReference>
<dbReference type="PANTHER" id="PTHR30050:SF4">
    <property type="entry name" value="ATP-BINDING PROTEIN RV3427C IN INSERTION SEQUENCE-RELATED"/>
    <property type="match status" value="1"/>
</dbReference>
<evidence type="ECO:0000313" key="2">
    <source>
        <dbReference type="EMBL" id="TCL61041.1"/>
    </source>
</evidence>
<dbReference type="STRING" id="1469948.GCA_000732725_02631"/>
<dbReference type="CDD" id="cd00009">
    <property type="entry name" value="AAA"/>
    <property type="match status" value="1"/>
</dbReference>
<name>A0A4R1R657_9FIRM</name>
<keyword evidence="3" id="KW-1185">Reference proteome</keyword>
<accession>A0A4R1R657</accession>
<dbReference type="RefSeq" id="WP_031391309.1">
    <property type="nucleotide sequence ID" value="NZ_JPNB01000002.1"/>
</dbReference>
<evidence type="ECO:0000313" key="3">
    <source>
        <dbReference type="Proteomes" id="UP000295718"/>
    </source>
</evidence>
<sequence>MTLNNVQYNFIIRTYEEKQDKNRHLLEKRRAYIYEHVDGYKELDDSIASISVEHGKKLLSGDNSALDDLKVIIKNFSESKTNLLVSSGYPSDYLEPVYDCPDCKDTGYIDGQKCHCFRQFEISMLYEQSHISKMLQHENFSNLSYEYYKDDDLVLFTDAVNTCKKFIENFNSIYQNLFFYGTVGSGKSFLSGCVAKELIEKGRSVLYFSSSSFFETLSQLSYGFRNKNGLGEAYDDIYDCDLLIIDDLGAEVVGNYTSSQLFSCLNERHIRHKDTVISTNLSLEELRVRYSDRIFSRITSNYTLCKLSGPDIRIYKKLNRAN</sequence>
<gene>
    <name evidence="2" type="ORF">EDD76_101138</name>
</gene>
<evidence type="ECO:0000259" key="1">
    <source>
        <dbReference type="Pfam" id="PF01695"/>
    </source>
</evidence>
<dbReference type="EMBL" id="SLUO01000001">
    <property type="protein sequence ID" value="TCL61041.1"/>
    <property type="molecule type" value="Genomic_DNA"/>
</dbReference>
<dbReference type="NCBIfam" id="NF005304">
    <property type="entry name" value="PRK06835.1"/>
    <property type="match status" value="1"/>
</dbReference>
<dbReference type="OrthoDB" id="9776217at2"/>
<proteinExistence type="predicted"/>
<dbReference type="InterPro" id="IPR002611">
    <property type="entry name" value="IstB_ATP-bd"/>
</dbReference>
<dbReference type="AlphaFoldDB" id="A0A4R1R657"/>
<dbReference type="InterPro" id="IPR027417">
    <property type="entry name" value="P-loop_NTPase"/>
</dbReference>
<dbReference type="Pfam" id="PF01695">
    <property type="entry name" value="IstB_IS21"/>
    <property type="match status" value="1"/>
</dbReference>
<comment type="caution">
    <text evidence="2">The sequence shown here is derived from an EMBL/GenBank/DDBJ whole genome shotgun (WGS) entry which is preliminary data.</text>
</comment>
<protein>
    <submittedName>
        <fullName evidence="2">DNA replication protein DnaC</fullName>
    </submittedName>
</protein>
<dbReference type="Proteomes" id="UP000295718">
    <property type="component" value="Unassembled WGS sequence"/>
</dbReference>
<feature type="domain" description="IstB-like ATP-binding" evidence="1">
    <location>
        <begin position="128"/>
        <end position="294"/>
    </location>
</feature>
<reference evidence="2 3" key="1">
    <citation type="submission" date="2019-03" db="EMBL/GenBank/DDBJ databases">
        <title>Genomic Encyclopedia of Type Strains, Phase IV (KMG-IV): sequencing the most valuable type-strain genomes for metagenomic binning, comparative biology and taxonomic classification.</title>
        <authorList>
            <person name="Goeker M."/>
        </authorList>
    </citation>
    <scope>NUCLEOTIDE SEQUENCE [LARGE SCALE GENOMIC DNA]</scope>
    <source>
        <strain evidence="2 3">DSM 100556</strain>
    </source>
</reference>
<organism evidence="2 3">
    <name type="scientific">Kineothrix alysoides</name>
    <dbReference type="NCBI Taxonomy" id="1469948"/>
    <lineage>
        <taxon>Bacteria</taxon>
        <taxon>Bacillati</taxon>
        <taxon>Bacillota</taxon>
        <taxon>Clostridia</taxon>
        <taxon>Lachnospirales</taxon>
        <taxon>Lachnospiraceae</taxon>
        <taxon>Kineothrix</taxon>
    </lineage>
</organism>